<comment type="caution">
    <text evidence="2">The sequence shown here is derived from an EMBL/GenBank/DDBJ whole genome shotgun (WGS) entry which is preliminary data.</text>
</comment>
<evidence type="ECO:0000256" key="1">
    <source>
        <dbReference type="RuleBase" id="RU003860"/>
    </source>
</evidence>
<protein>
    <recommendedName>
        <fullName evidence="4">Bola-like protein</fullName>
    </recommendedName>
</protein>
<dbReference type="AlphaFoldDB" id="A0A8H5I1S7"/>
<proteinExistence type="inferred from homology"/>
<comment type="similarity">
    <text evidence="1">Belongs to the BolA/IbaG family.</text>
</comment>
<dbReference type="Gene3D" id="3.30.300.90">
    <property type="entry name" value="BolA-like"/>
    <property type="match status" value="1"/>
</dbReference>
<gene>
    <name evidence="2" type="ORF">D9757_000781</name>
</gene>
<dbReference type="OrthoDB" id="411584at2759"/>
<sequence length="122" mass="13544">MFRLHPVFKRFSVMATTSQSSAGPIESAIRSKLTLSLQPTALIIHNDSHLHRHHAPMRAQGGGGGETHFSLQIVSDEFNRKTTMQRHRMVYSLLSEEFDQGLHSVSLKTSTTAEAETAKEAT</sequence>
<reference evidence="2 3" key="1">
    <citation type="journal article" date="2020" name="ISME J.">
        <title>Uncovering the hidden diversity of litter-decomposition mechanisms in mushroom-forming fungi.</title>
        <authorList>
            <person name="Floudas D."/>
            <person name="Bentzer J."/>
            <person name="Ahren D."/>
            <person name="Johansson T."/>
            <person name="Persson P."/>
            <person name="Tunlid A."/>
        </authorList>
    </citation>
    <scope>NUCLEOTIDE SEQUENCE [LARGE SCALE GENOMIC DNA]</scope>
    <source>
        <strain evidence="2 3">CBS 406.79</strain>
    </source>
</reference>
<dbReference type="EMBL" id="JAACJN010000002">
    <property type="protein sequence ID" value="KAF5393520.1"/>
    <property type="molecule type" value="Genomic_DNA"/>
</dbReference>
<dbReference type="PANTHER" id="PTHR46230:SF7">
    <property type="entry name" value="BOLA-LIKE PROTEIN 1"/>
    <property type="match status" value="1"/>
</dbReference>
<dbReference type="PIRSF" id="PIRSF003113">
    <property type="entry name" value="BolA"/>
    <property type="match status" value="1"/>
</dbReference>
<name>A0A8H5I1S7_9AGAR</name>
<accession>A0A8H5I1S7</accession>
<evidence type="ECO:0008006" key="4">
    <source>
        <dbReference type="Google" id="ProtNLM"/>
    </source>
</evidence>
<keyword evidence="3" id="KW-1185">Reference proteome</keyword>
<evidence type="ECO:0000313" key="2">
    <source>
        <dbReference type="EMBL" id="KAF5393520.1"/>
    </source>
</evidence>
<dbReference type="InterPro" id="IPR036065">
    <property type="entry name" value="BolA-like_sf"/>
</dbReference>
<organism evidence="2 3">
    <name type="scientific">Collybiopsis confluens</name>
    <dbReference type="NCBI Taxonomy" id="2823264"/>
    <lineage>
        <taxon>Eukaryota</taxon>
        <taxon>Fungi</taxon>
        <taxon>Dikarya</taxon>
        <taxon>Basidiomycota</taxon>
        <taxon>Agaricomycotina</taxon>
        <taxon>Agaricomycetes</taxon>
        <taxon>Agaricomycetidae</taxon>
        <taxon>Agaricales</taxon>
        <taxon>Marasmiineae</taxon>
        <taxon>Omphalotaceae</taxon>
        <taxon>Collybiopsis</taxon>
    </lineage>
</organism>
<dbReference type="InterPro" id="IPR002634">
    <property type="entry name" value="BolA"/>
</dbReference>
<dbReference type="GO" id="GO:0005759">
    <property type="term" value="C:mitochondrial matrix"/>
    <property type="evidence" value="ECO:0007669"/>
    <property type="project" value="TreeGrafter"/>
</dbReference>
<dbReference type="Pfam" id="PF01722">
    <property type="entry name" value="BolA"/>
    <property type="match status" value="1"/>
</dbReference>
<dbReference type="PANTHER" id="PTHR46230">
    <property type="match status" value="1"/>
</dbReference>
<evidence type="ECO:0000313" key="3">
    <source>
        <dbReference type="Proteomes" id="UP000518752"/>
    </source>
</evidence>
<dbReference type="Proteomes" id="UP000518752">
    <property type="component" value="Unassembled WGS sequence"/>
</dbReference>
<dbReference type="GO" id="GO:0044572">
    <property type="term" value="P:[4Fe-4S] cluster assembly"/>
    <property type="evidence" value="ECO:0007669"/>
    <property type="project" value="TreeGrafter"/>
</dbReference>
<dbReference type="SUPFAM" id="SSF82657">
    <property type="entry name" value="BolA-like"/>
    <property type="match status" value="1"/>
</dbReference>